<dbReference type="Proteomes" id="UP000054770">
    <property type="component" value="Unassembled WGS sequence"/>
</dbReference>
<keyword evidence="2" id="KW-1185">Reference proteome</keyword>
<protein>
    <submittedName>
        <fullName evidence="1">Uncharacterized protein</fullName>
    </submittedName>
</protein>
<reference evidence="1" key="1">
    <citation type="submission" date="2016-01" db="EMBL/GenBank/DDBJ databases">
        <authorList>
            <person name="Peeters C."/>
        </authorList>
    </citation>
    <scope>NUCLEOTIDE SEQUENCE [LARGE SCALE GENOMIC DNA]</scope>
    <source>
        <strain evidence="1">LMG 22940</strain>
    </source>
</reference>
<evidence type="ECO:0000313" key="1">
    <source>
        <dbReference type="EMBL" id="SAL82071.1"/>
    </source>
</evidence>
<proteinExistence type="predicted"/>
<gene>
    <name evidence="1" type="ORF">AWB68_06375</name>
</gene>
<dbReference type="AlphaFoldDB" id="A0A158KNS4"/>
<accession>A0A158KNS4</accession>
<dbReference type="EMBL" id="FCON02000113">
    <property type="protein sequence ID" value="SAL82071.1"/>
    <property type="molecule type" value="Genomic_DNA"/>
</dbReference>
<name>A0A158KNS4_9BURK</name>
<evidence type="ECO:0000313" key="2">
    <source>
        <dbReference type="Proteomes" id="UP000054770"/>
    </source>
</evidence>
<organism evidence="1 2">
    <name type="scientific">Caballeronia choica</name>
    <dbReference type="NCBI Taxonomy" id="326476"/>
    <lineage>
        <taxon>Bacteria</taxon>
        <taxon>Pseudomonadati</taxon>
        <taxon>Pseudomonadota</taxon>
        <taxon>Betaproteobacteria</taxon>
        <taxon>Burkholderiales</taxon>
        <taxon>Burkholderiaceae</taxon>
        <taxon>Caballeronia</taxon>
    </lineage>
</organism>
<sequence length="172" mass="18893">MNASRYPVIVKISGAAIEPDANPLAQDFISLDSRISREIFIGLHAQCPTTANERAGVKRQSGWHPVYFARQKLFSNPLKFQRARAEIAFMENNHDPVSESDDPHFQRARALSISIGAIRKAQGKTSPNDFPVGSVEWHVAVEDFANDVLAALLGDVDFADLPFGHANSHSGK</sequence>
<comment type="caution">
    <text evidence="1">The sequence shown here is derived from an EMBL/GenBank/DDBJ whole genome shotgun (WGS) entry which is preliminary data.</text>
</comment>